<keyword evidence="3" id="KW-0540">Nuclease</keyword>
<dbReference type="InterPro" id="IPR039537">
    <property type="entry name" value="Retrotran_Ty1/copia-like"/>
</dbReference>
<reference evidence="13" key="1">
    <citation type="journal article" date="2019" name="Sci. Rep.">
        <title>Draft genome of Tanacetum cinerariifolium, the natural source of mosquito coil.</title>
        <authorList>
            <person name="Yamashiro T."/>
            <person name="Shiraishi A."/>
            <person name="Satake H."/>
            <person name="Nakayama K."/>
        </authorList>
    </citation>
    <scope>NUCLEOTIDE SEQUENCE</scope>
</reference>
<evidence type="ECO:0000256" key="5">
    <source>
        <dbReference type="ARBA" id="ARBA00022759"/>
    </source>
</evidence>
<feature type="domain" description="CCHC-type" evidence="11">
    <location>
        <begin position="1053"/>
        <end position="1068"/>
    </location>
</feature>
<feature type="region of interest" description="Disordered" evidence="10">
    <location>
        <begin position="2217"/>
        <end position="2251"/>
    </location>
</feature>
<keyword evidence="8" id="KW-0863">Zinc-finger</keyword>
<dbReference type="Gene3D" id="3.30.420.10">
    <property type="entry name" value="Ribonuclease H-like superfamily/Ribonuclease H"/>
    <property type="match status" value="1"/>
</dbReference>
<dbReference type="GO" id="GO:0008270">
    <property type="term" value="F:zinc ion binding"/>
    <property type="evidence" value="ECO:0007669"/>
    <property type="project" value="UniProtKB-KW"/>
</dbReference>
<dbReference type="PANTHER" id="PTHR42648">
    <property type="entry name" value="TRANSPOSASE, PUTATIVE-RELATED"/>
    <property type="match status" value="1"/>
</dbReference>
<name>A0A6L2MCI3_TANCI</name>
<dbReference type="InterPro" id="IPR001584">
    <property type="entry name" value="Integrase_cat-core"/>
</dbReference>
<keyword evidence="5" id="KW-0255">Endonuclease</keyword>
<feature type="compositionally biased region" description="Acidic residues" evidence="10">
    <location>
        <begin position="33"/>
        <end position="50"/>
    </location>
</feature>
<dbReference type="Pfam" id="PF07727">
    <property type="entry name" value="RVT_2"/>
    <property type="match status" value="1"/>
</dbReference>
<feature type="compositionally biased region" description="Basic and acidic residues" evidence="10">
    <location>
        <begin position="1067"/>
        <end position="1082"/>
    </location>
</feature>
<feature type="region of interest" description="Disordered" evidence="10">
    <location>
        <begin position="1067"/>
        <end position="1093"/>
    </location>
</feature>
<dbReference type="Pfam" id="PF24626">
    <property type="entry name" value="SH3_Tf2-1"/>
    <property type="match status" value="1"/>
</dbReference>
<dbReference type="InterPro" id="IPR021109">
    <property type="entry name" value="Peptidase_aspartic_dom_sf"/>
</dbReference>
<dbReference type="SUPFAM" id="SSF53098">
    <property type="entry name" value="Ribonuclease H-like"/>
    <property type="match status" value="1"/>
</dbReference>
<feature type="compositionally biased region" description="Basic and acidic residues" evidence="10">
    <location>
        <begin position="1865"/>
        <end position="1874"/>
    </location>
</feature>
<dbReference type="SMART" id="SM00343">
    <property type="entry name" value="ZnF_C2HC"/>
    <property type="match status" value="2"/>
</dbReference>
<dbReference type="GO" id="GO:0004519">
    <property type="term" value="F:endonuclease activity"/>
    <property type="evidence" value="ECO:0007669"/>
    <property type="project" value="UniProtKB-KW"/>
</dbReference>
<dbReference type="GO" id="GO:0015074">
    <property type="term" value="P:DNA integration"/>
    <property type="evidence" value="ECO:0007669"/>
    <property type="project" value="InterPro"/>
</dbReference>
<keyword evidence="4" id="KW-0479">Metal-binding</keyword>
<dbReference type="EMBL" id="BKCJ010006109">
    <property type="protein sequence ID" value="GEU70422.1"/>
    <property type="molecule type" value="Genomic_DNA"/>
</dbReference>
<dbReference type="CDD" id="cd00303">
    <property type="entry name" value="retropepsin_like"/>
    <property type="match status" value="1"/>
</dbReference>
<dbReference type="InterPro" id="IPR041373">
    <property type="entry name" value="RT_RNaseH"/>
</dbReference>
<evidence type="ECO:0000256" key="9">
    <source>
        <dbReference type="SAM" id="Coils"/>
    </source>
</evidence>
<dbReference type="SUPFAM" id="SSF56672">
    <property type="entry name" value="DNA/RNA polymerases"/>
    <property type="match status" value="2"/>
</dbReference>
<dbReference type="PROSITE" id="PS50994">
    <property type="entry name" value="INTEGRASE"/>
    <property type="match status" value="1"/>
</dbReference>
<dbReference type="InterPro" id="IPR001878">
    <property type="entry name" value="Znf_CCHC"/>
</dbReference>
<evidence type="ECO:0000313" key="13">
    <source>
        <dbReference type="EMBL" id="GEU70422.1"/>
    </source>
</evidence>
<feature type="domain" description="Integrase catalytic" evidence="12">
    <location>
        <begin position="1547"/>
        <end position="1665"/>
    </location>
</feature>
<feature type="compositionally biased region" description="Pro residues" evidence="10">
    <location>
        <begin position="2229"/>
        <end position="2239"/>
    </location>
</feature>
<evidence type="ECO:0000259" key="11">
    <source>
        <dbReference type="PROSITE" id="PS50158"/>
    </source>
</evidence>
<dbReference type="Pfam" id="PF08284">
    <property type="entry name" value="RVP_2"/>
    <property type="match status" value="1"/>
</dbReference>
<proteinExistence type="predicted"/>
<dbReference type="Pfam" id="PF00665">
    <property type="entry name" value="rve"/>
    <property type="match status" value="1"/>
</dbReference>
<dbReference type="GO" id="GO:0003964">
    <property type="term" value="F:RNA-directed DNA polymerase activity"/>
    <property type="evidence" value="ECO:0007669"/>
    <property type="project" value="UniProtKB-KW"/>
</dbReference>
<feature type="region of interest" description="Disordered" evidence="10">
    <location>
        <begin position="1854"/>
        <end position="1874"/>
    </location>
</feature>
<evidence type="ECO:0000256" key="10">
    <source>
        <dbReference type="SAM" id="MobiDB-lite"/>
    </source>
</evidence>
<dbReference type="Pfam" id="PF13976">
    <property type="entry name" value="gag_pre-integrs"/>
    <property type="match status" value="1"/>
</dbReference>
<dbReference type="CDD" id="cd09274">
    <property type="entry name" value="RNase_HI_RT_Ty3"/>
    <property type="match status" value="1"/>
</dbReference>
<evidence type="ECO:0000256" key="1">
    <source>
        <dbReference type="ARBA" id="ARBA00022679"/>
    </source>
</evidence>
<gene>
    <name evidence="13" type="ORF">Tci_042400</name>
</gene>
<dbReference type="InterPro" id="IPR043502">
    <property type="entry name" value="DNA/RNA_pol_sf"/>
</dbReference>
<evidence type="ECO:0000256" key="6">
    <source>
        <dbReference type="ARBA" id="ARBA00022801"/>
    </source>
</evidence>
<keyword evidence="1" id="KW-0808">Transferase</keyword>
<dbReference type="InterPro" id="IPR056924">
    <property type="entry name" value="SH3_Tf2-1"/>
</dbReference>
<dbReference type="InterPro" id="IPR012337">
    <property type="entry name" value="RNaseH-like_sf"/>
</dbReference>
<sequence>MNIDDEEDENEPELTSPYKEADPLNPLSPASDSESEDVIEVEDTVEPDDETVPACVHEIGESSTATFLREDGDRLLHGFMRRDIDSLFGQITFILRRQKLGNTKERAECKKLKKELEEAWFSNTLLSIQKEQVERDLYLTRVQAHESAPLTQAAVWRMIKESVDAAIAVERARQANAKNNASGSGQARGQVTPPVVRECTFVGFMKISECAKDKKVKFAAVTLRGPALTRWNSKVIILGLDIAKQIGWTEMKKLMTNNQKQGTTRAMTTALNEGKVSSISLPLCECCFTFHVGQCTIKFCKCGKIGHKARSYEEPMHKEGQATGSWRARSRAYAIKDADPQGSNVVTGMFLLNNRYASVLFDSGSNRSFVDTRFSSMLDIIPVQINTSYEVELADERIVSTNTILKGCTLNLANHLFEIDLMPIKLDTFDAIIGMYWLIKHDAVIVCGEKVVCIPYENKTLTVESDKEETKREAIGRRASTHQMTQKAKKCEWGKEEDEAFQLLKQKLCSALILALPKRMEDFVVYYNVTLKGYEAMLMQREKVIAYASRQLKTHEENYTTHDLELGAIVFALRLWIHYLYGMKCVVFTNYKSLQYILNQKELNMRQHRWIELFSDYDCEILYHPGKANVVADVLSDMVLLKVSPWKGVVRFRKRGKLSPCYIGPFKILSRVGLVAYTLELPKELKGIHCTFHVSNLKKCDNGFGVDAVMDLEEKHQVFNAAGEELSAVKQKLIVKDPLSKDLTSGIKAIWRTLLKKTSFLHTKLTLSISMDSLSPRVVSAAKLPILNPNEFDLWKMRIKQYFLITDYSLWEVILNGDSFVLTRVVEGVLQSVASTIAEQRLARKNELKARGTLLMTLPDKHQLKFNSHKDATTLMEAIKKRFGLDQIHDRLQKLVSQLEIHGVSLSQEDVNLKFFCSLPSEWKTYTLIWRNKADLEEQSLDDLFNNLKIYENEVKQSSSLGTASQNLAFMSSTHTDSTTDSVSVAASVSTACVKLLASPLPNIDVDDLEEMDLRWQMAMLTMRARRFLQKTGINLGANCPTSMRFDMSKVECYNCYRKGHFARECRSPKDPRRPGAAEPQKRTVPVETSTSNALVSQCDGTKSYDWSYQVKEEPANFALMAFSSNSSFDNEKVIVKVGHLVISLIGSNQVLSPTKPEQDLSHITRPSAPIIKDWVSDSEEESEAKATQFVPSFAQSSEHVKYPRHSNQPIEATILATTPVPTSLKSNSSGKRRNRKACFVCKSVDHLIKDCDYHTKQMAQPTPRTYAYRGHHKQYAPLTHSKLQKHMVPTVVLTQSKPVSNTTVRPVSTALSNITGSRPRYAHHVVTKSKSPIKVVSAAQGKQGTWVWKPKCSILDHDFRTTSASMTLIQFDYNDALGRSNGCSRHMTGNMSYLFDFDELNGGYVAFGGNPKGGKITGKVSYKCVTRRIVSSSLTLCLVLSPDFKLADENQVLLRVPRENNMYNVNLKNIIPSRDLTCLFAKATINESNLWHRRLGHINFKTINKLVKGNLVRGLPTKVFENDHTCVACKKGKQHRASCKTKPVSTVDQPIFRLHMDLFGPTFVKSINKKSYCLVIINDYSRFTWVFFLATKDKISSILKTFITGLENQLSLRIKIFISDNGIEFKNSDLNQICRLKGIKKEFSVPRTPQQNGITERKNKTLIEAARTMLADSLLPIPFGAEAVNTACYVDKGFLVGYHACSKAFRVFNSRTRIIQETLHVNFLENKPTVAGFQDNFYAEKAGEEVDYMLFPVWFVGSTNPQNNAENAPFDGKEHGFYFLLLGKIPLTTLILLVLLVLQMMLLAQHMEKLLIYASQLLDDPDMPELENIIYSDDEYVVGAEADFNNLESSIPVSPSQTTRIHKDHPEEPKRVHQDLKDPSWIEAMQEELLQFKMQKVWVLVDLPYGKRAIGTKWVYKNKKDERGIVIRNKSAILYGIIEEKVYVCQPLRFEDPKYLDKVYKVVKALYGLHQAPRAWYETLATYLLENGFQRGTIDQTLFIKKQKGDILLVQIYVDDIIFGATNKDLCRLFEKLMKDKFQMSYIRELTFFLGLQVKQKKDGIFISQDKYVAEILRKFGLTEGKSASTHIDTKKPLPKDPDGKDVDVHTYRDALRLDDTEGVNFLPNEEIFAELARMGYEKPSTKLTFYKAFFSSQWKFLIHTIIQSMSAKRTSWNEFSSAMASAIICLSTGKVFSGVETPFFKGMLVAGVIEEEGNADERCVQDQSIPSPTPPTPPPQQPQDLPSTSQGRMIDALDSDTGVALMDDKEKEKKAEEEDKPVEVHEVVDVVTTAKLITEVVTAASESVTAASTTIVVAEPQVLAATITAVLVRVVVASTRRRKGVVIKDPKEESSTIIHADTKSKDKGKRIMVEETKPLKKKQQVEIEEEYARKLHEELNKDIDWNIAIDHVKQKAKEDPFVLDYFKEMSYDDIRLVFKAKFNSNTEFLLKTKEQLKEEENKAIHSINETPTQKAAKRRKEDLESLWSLVKERFSTSKPNNFSDDFLLTTLGAMFERPDGQAQVWKSQRTVHGQAKVKSWKLLESCDVHIITFTTTQLSLLVERIYLLSRFTLDQMLNAVRLRVEEQSEMSLELLRFIRQQHQEGQL</sequence>
<protein>
    <submittedName>
        <fullName evidence="13">Uncharacterized protein</fullName>
    </submittedName>
</protein>
<evidence type="ECO:0000256" key="7">
    <source>
        <dbReference type="ARBA" id="ARBA00022918"/>
    </source>
</evidence>
<feature type="coiled-coil region" evidence="9">
    <location>
        <begin position="934"/>
        <end position="961"/>
    </location>
</feature>
<dbReference type="Pfam" id="PF00098">
    <property type="entry name" value="zf-CCHC"/>
    <property type="match status" value="1"/>
</dbReference>
<organism evidence="13">
    <name type="scientific">Tanacetum cinerariifolium</name>
    <name type="common">Dalmatian daisy</name>
    <name type="synonym">Chrysanthemum cinerariifolium</name>
    <dbReference type="NCBI Taxonomy" id="118510"/>
    <lineage>
        <taxon>Eukaryota</taxon>
        <taxon>Viridiplantae</taxon>
        <taxon>Streptophyta</taxon>
        <taxon>Embryophyta</taxon>
        <taxon>Tracheophyta</taxon>
        <taxon>Spermatophyta</taxon>
        <taxon>Magnoliopsida</taxon>
        <taxon>eudicotyledons</taxon>
        <taxon>Gunneridae</taxon>
        <taxon>Pentapetalae</taxon>
        <taxon>asterids</taxon>
        <taxon>campanulids</taxon>
        <taxon>Asterales</taxon>
        <taxon>Asteraceae</taxon>
        <taxon>Asteroideae</taxon>
        <taxon>Anthemideae</taxon>
        <taxon>Anthemidinae</taxon>
        <taxon>Tanacetum</taxon>
    </lineage>
</organism>
<feature type="region of interest" description="Disordered" evidence="10">
    <location>
        <begin position="1"/>
        <end position="50"/>
    </location>
</feature>
<evidence type="ECO:0000256" key="8">
    <source>
        <dbReference type="PROSITE-ProRule" id="PRU00047"/>
    </source>
</evidence>
<dbReference type="Pfam" id="PF17917">
    <property type="entry name" value="RT_RNaseH"/>
    <property type="match status" value="1"/>
</dbReference>
<evidence type="ECO:0000256" key="2">
    <source>
        <dbReference type="ARBA" id="ARBA00022695"/>
    </source>
</evidence>
<dbReference type="InterPro" id="IPR036875">
    <property type="entry name" value="Znf_CCHC_sf"/>
</dbReference>
<comment type="caution">
    <text evidence="13">The sequence shown here is derived from an EMBL/GenBank/DDBJ whole genome shotgun (WGS) entry which is preliminary data.</text>
</comment>
<feature type="compositionally biased region" description="Acidic residues" evidence="10">
    <location>
        <begin position="1"/>
        <end position="12"/>
    </location>
</feature>
<keyword evidence="6" id="KW-0378">Hydrolase</keyword>
<dbReference type="SUPFAM" id="SSF57756">
    <property type="entry name" value="Retrovirus zinc finger-like domains"/>
    <property type="match status" value="1"/>
</dbReference>
<dbReference type="GO" id="GO:0003676">
    <property type="term" value="F:nucleic acid binding"/>
    <property type="evidence" value="ECO:0007669"/>
    <property type="project" value="InterPro"/>
</dbReference>
<evidence type="ECO:0000259" key="12">
    <source>
        <dbReference type="PROSITE" id="PS50994"/>
    </source>
</evidence>
<keyword evidence="9" id="KW-0175">Coiled coil</keyword>
<dbReference type="PANTHER" id="PTHR42648:SF32">
    <property type="entry name" value="RIBONUCLEASE H-LIKE DOMAIN, GAG-PRE-INTEGRASE DOMAIN PROTEIN-RELATED"/>
    <property type="match status" value="1"/>
</dbReference>
<keyword evidence="2" id="KW-0548">Nucleotidyltransferase</keyword>
<dbReference type="InterPro" id="IPR036397">
    <property type="entry name" value="RNaseH_sf"/>
</dbReference>
<accession>A0A6L2MCI3</accession>
<evidence type="ECO:0000256" key="3">
    <source>
        <dbReference type="ARBA" id="ARBA00022722"/>
    </source>
</evidence>
<dbReference type="InterPro" id="IPR025724">
    <property type="entry name" value="GAG-pre-integrase_dom"/>
</dbReference>
<dbReference type="InterPro" id="IPR013103">
    <property type="entry name" value="RVT_2"/>
</dbReference>
<dbReference type="Gene3D" id="4.10.60.10">
    <property type="entry name" value="Zinc finger, CCHC-type"/>
    <property type="match status" value="1"/>
</dbReference>
<dbReference type="GO" id="GO:0016787">
    <property type="term" value="F:hydrolase activity"/>
    <property type="evidence" value="ECO:0007669"/>
    <property type="project" value="UniProtKB-KW"/>
</dbReference>
<dbReference type="PROSITE" id="PS50158">
    <property type="entry name" value="ZF_CCHC"/>
    <property type="match status" value="1"/>
</dbReference>
<keyword evidence="7" id="KW-0695">RNA-directed DNA polymerase</keyword>
<dbReference type="Gene3D" id="2.40.70.10">
    <property type="entry name" value="Acid Proteases"/>
    <property type="match status" value="1"/>
</dbReference>
<keyword evidence="8" id="KW-0862">Zinc</keyword>
<evidence type="ECO:0000256" key="4">
    <source>
        <dbReference type="ARBA" id="ARBA00022723"/>
    </source>
</evidence>